<sequence length="288" mass="31569">MFALRILTPQHLLAPSLLHESLPSLFGSEISGEVYGENEESAKMLSSRAADLAAIPDTLIFPLRETNQLLPLAAALPSPLPAEPQFLHHYFDPANQFSWPFGFTLLAIAGPGTPVEVPSHWKDLAGGRIPFRSPPSPIYARFLFAALEHGFPPSPGSLARQAGPVVPRREENARIEVDFSQRLQLRNATPGWTIHIPPEGSWIRLFHWVIPRSCANPKAAGTALQVLYRPEVLGRIASEALLAVTARDARRAVPAELLRNPNIYPSESLLDRSVFARVDWLAPSPTAG</sequence>
<evidence type="ECO:0000313" key="2">
    <source>
        <dbReference type="Proteomes" id="UP000381693"/>
    </source>
</evidence>
<dbReference type="AlphaFoldDB" id="A0A5E6MHV6"/>
<reference evidence="1" key="1">
    <citation type="submission" date="2019-09" db="EMBL/GenBank/DDBJ databases">
        <authorList>
            <person name="Cremers G."/>
        </authorList>
    </citation>
    <scope>NUCLEOTIDE SEQUENCE [LARGE SCALE GENOMIC DNA]</scope>
    <source>
        <strain evidence="1">3B</strain>
    </source>
</reference>
<dbReference type="EMBL" id="CABFUZ020000080">
    <property type="protein sequence ID" value="VVM05076.1"/>
    <property type="molecule type" value="Genomic_DNA"/>
</dbReference>
<protein>
    <submittedName>
        <fullName evidence="1">Uncharacterized protein</fullName>
    </submittedName>
</protein>
<accession>A0A5E6MHV6</accession>
<dbReference type="Proteomes" id="UP000381693">
    <property type="component" value="Unassembled WGS sequence"/>
</dbReference>
<dbReference type="SUPFAM" id="SSF53850">
    <property type="entry name" value="Periplasmic binding protein-like II"/>
    <property type="match status" value="1"/>
</dbReference>
<comment type="caution">
    <text evidence="1">The sequence shown here is derived from an EMBL/GenBank/DDBJ whole genome shotgun (WGS) entry which is preliminary data.</text>
</comment>
<organism evidence="1 2">
    <name type="scientific">Methylacidimicrobium cyclopophantes</name>
    <dbReference type="NCBI Taxonomy" id="1041766"/>
    <lineage>
        <taxon>Bacteria</taxon>
        <taxon>Pseudomonadati</taxon>
        <taxon>Verrucomicrobiota</taxon>
        <taxon>Methylacidimicrobium</taxon>
    </lineage>
</organism>
<gene>
    <name evidence="1" type="ORF">MAMC_00392</name>
</gene>
<name>A0A5E6MHV6_9BACT</name>
<evidence type="ECO:0000313" key="1">
    <source>
        <dbReference type="EMBL" id="VVM05076.1"/>
    </source>
</evidence>
<proteinExistence type="predicted"/>
<dbReference type="Gene3D" id="3.40.190.10">
    <property type="entry name" value="Periplasmic binding protein-like II"/>
    <property type="match status" value="1"/>
</dbReference>
<keyword evidence="2" id="KW-1185">Reference proteome</keyword>